<dbReference type="SMART" id="SM00332">
    <property type="entry name" value="PP2Cc"/>
    <property type="match status" value="1"/>
</dbReference>
<organism evidence="2 3">
    <name type="scientific">Desulfomonile tiedjei</name>
    <dbReference type="NCBI Taxonomy" id="2358"/>
    <lineage>
        <taxon>Bacteria</taxon>
        <taxon>Pseudomonadati</taxon>
        <taxon>Thermodesulfobacteriota</taxon>
        <taxon>Desulfomonilia</taxon>
        <taxon>Desulfomonilales</taxon>
        <taxon>Desulfomonilaceae</taxon>
        <taxon>Desulfomonile</taxon>
    </lineage>
</organism>
<accession>A0A9D6Z1E2</accession>
<dbReference type="Pfam" id="PF13672">
    <property type="entry name" value="PP2C_2"/>
    <property type="match status" value="1"/>
</dbReference>
<evidence type="ECO:0000259" key="1">
    <source>
        <dbReference type="PROSITE" id="PS51746"/>
    </source>
</evidence>
<dbReference type="Gene3D" id="3.60.40.10">
    <property type="entry name" value="PPM-type phosphatase domain"/>
    <property type="match status" value="1"/>
</dbReference>
<evidence type="ECO:0000313" key="2">
    <source>
        <dbReference type="EMBL" id="MBI5250978.1"/>
    </source>
</evidence>
<dbReference type="Proteomes" id="UP000807825">
    <property type="component" value="Unassembled WGS sequence"/>
</dbReference>
<protein>
    <submittedName>
        <fullName evidence="2">Serine/threonine-protein phosphatase</fullName>
    </submittedName>
</protein>
<evidence type="ECO:0000313" key="3">
    <source>
        <dbReference type="Proteomes" id="UP000807825"/>
    </source>
</evidence>
<dbReference type="InterPro" id="IPR001932">
    <property type="entry name" value="PPM-type_phosphatase-like_dom"/>
</dbReference>
<gene>
    <name evidence="2" type="ORF">HY912_15930</name>
</gene>
<proteinExistence type="predicted"/>
<dbReference type="InterPro" id="IPR036457">
    <property type="entry name" value="PPM-type-like_dom_sf"/>
</dbReference>
<dbReference type="SUPFAM" id="SSF81606">
    <property type="entry name" value="PP2C-like"/>
    <property type="match status" value="1"/>
</dbReference>
<dbReference type="GO" id="GO:0004722">
    <property type="term" value="F:protein serine/threonine phosphatase activity"/>
    <property type="evidence" value="ECO:0007669"/>
    <property type="project" value="InterPro"/>
</dbReference>
<dbReference type="PANTHER" id="PTHR13832:SF827">
    <property type="entry name" value="PROTEIN PHOSPHATASE 1L"/>
    <property type="match status" value="1"/>
</dbReference>
<sequence>MAKGGNVIVESWARTDTGRQRATNEDCLYIDPDQELVLVLDGMGGHRAGEVASRMAMETIASFYKRYSNASDEKLDIFDDYDNTFTFQANLLRQATFIANRVVLEKSIQSEEYVGMGSTMTGMAIHDYTVSMINVGDTRMYLIRNGTIEQISKDHTLAEDQVERGVMSRDEARESQLRHILSSVIGVDPRIRIHMDELAIFPGDTFVLCTDGVTAVMQDQEILEEILNGSPGPETLERIIDRVNERGGPDNTTLALTVFHEDPEGEKEMVPIVELDASDPSVVHDVKQQEDVEDIDV</sequence>
<dbReference type="PROSITE" id="PS51746">
    <property type="entry name" value="PPM_2"/>
    <property type="match status" value="1"/>
</dbReference>
<reference evidence="2" key="1">
    <citation type="submission" date="2020-07" db="EMBL/GenBank/DDBJ databases">
        <title>Huge and variable diversity of episymbiotic CPR bacteria and DPANN archaea in groundwater ecosystems.</title>
        <authorList>
            <person name="He C.Y."/>
            <person name="Keren R."/>
            <person name="Whittaker M."/>
            <person name="Farag I.F."/>
            <person name="Doudna J."/>
            <person name="Cate J.H.D."/>
            <person name="Banfield J.F."/>
        </authorList>
    </citation>
    <scope>NUCLEOTIDE SEQUENCE</scope>
    <source>
        <strain evidence="2">NC_groundwater_1664_Pr3_B-0.1um_52_9</strain>
    </source>
</reference>
<comment type="caution">
    <text evidence="2">The sequence shown here is derived from an EMBL/GenBank/DDBJ whole genome shotgun (WGS) entry which is preliminary data.</text>
</comment>
<dbReference type="InterPro" id="IPR015655">
    <property type="entry name" value="PP2C"/>
</dbReference>
<dbReference type="PANTHER" id="PTHR13832">
    <property type="entry name" value="PROTEIN PHOSPHATASE 2C"/>
    <property type="match status" value="1"/>
</dbReference>
<dbReference type="EMBL" id="JACRDE010000413">
    <property type="protein sequence ID" value="MBI5250978.1"/>
    <property type="molecule type" value="Genomic_DNA"/>
</dbReference>
<dbReference type="SMART" id="SM00331">
    <property type="entry name" value="PP2C_SIG"/>
    <property type="match status" value="1"/>
</dbReference>
<feature type="domain" description="PPM-type phosphatase" evidence="1">
    <location>
        <begin position="10"/>
        <end position="259"/>
    </location>
</feature>
<dbReference type="AlphaFoldDB" id="A0A9D6Z1E2"/>
<name>A0A9D6Z1E2_9BACT</name>
<dbReference type="CDD" id="cd00143">
    <property type="entry name" value="PP2Cc"/>
    <property type="match status" value="1"/>
</dbReference>